<comment type="cofactor">
    <cofactor evidence="2">
        <name>Ca(2+)</name>
        <dbReference type="ChEBI" id="CHEBI:29108"/>
    </cofactor>
</comment>
<dbReference type="SMART" id="SM01065">
    <property type="entry name" value="CBM_2"/>
    <property type="match status" value="1"/>
</dbReference>
<dbReference type="GO" id="GO:0004553">
    <property type="term" value="F:hydrolase activity, hydrolyzing O-glycosyl compounds"/>
    <property type="evidence" value="ECO:0007669"/>
    <property type="project" value="InterPro"/>
</dbReference>
<evidence type="ECO:0000256" key="10">
    <source>
        <dbReference type="ARBA" id="ARBA00022729"/>
    </source>
</evidence>
<evidence type="ECO:0000256" key="13">
    <source>
        <dbReference type="ARBA" id="ARBA00023157"/>
    </source>
</evidence>
<dbReference type="NCBIfam" id="NF006972">
    <property type="entry name" value="PRK09441.1-5"/>
    <property type="match status" value="1"/>
</dbReference>
<dbReference type="GO" id="GO:2001070">
    <property type="term" value="F:starch binding"/>
    <property type="evidence" value="ECO:0007669"/>
    <property type="project" value="InterPro"/>
</dbReference>
<comment type="catalytic activity">
    <reaction evidence="1">
        <text>Cyclizes part of a (1-&gt;4)-alpha-D-glucan chain by formation of a (1-&gt;4)-alpha-D-glucosidic bond.</text>
        <dbReference type="EC" id="2.4.1.19"/>
    </reaction>
</comment>
<comment type="similarity">
    <text evidence="5">Belongs to the glycosyl hydrolase 13 family.</text>
</comment>
<dbReference type="Gene3D" id="3.20.20.80">
    <property type="entry name" value="Glycosidases"/>
    <property type="match status" value="1"/>
</dbReference>
<keyword evidence="15 18" id="KW-0326">Glycosidase</keyword>
<evidence type="ECO:0000256" key="12">
    <source>
        <dbReference type="ARBA" id="ARBA00022837"/>
    </source>
</evidence>
<keyword evidence="19" id="KW-1185">Reference proteome</keyword>
<dbReference type="InterPro" id="IPR013780">
    <property type="entry name" value="Glyco_hydro_b"/>
</dbReference>
<dbReference type="PATRIC" id="fig|294699.3.peg.461"/>
<dbReference type="FunFam" id="2.40.30.140:FF:000002">
    <property type="entry name" value="Alpha-amylase"/>
    <property type="match status" value="1"/>
</dbReference>
<dbReference type="InterPro" id="IPR002044">
    <property type="entry name" value="CBM20"/>
</dbReference>
<keyword evidence="14" id="KW-0119">Carbohydrate metabolism</keyword>
<evidence type="ECO:0000256" key="11">
    <source>
        <dbReference type="ARBA" id="ARBA00022801"/>
    </source>
</evidence>
<dbReference type="InterPro" id="IPR013784">
    <property type="entry name" value="Carb-bd-like_fold"/>
</dbReference>
<dbReference type="EMBL" id="CP015438">
    <property type="protein sequence ID" value="ANB59369.1"/>
    <property type="molecule type" value="Genomic_DNA"/>
</dbReference>
<organism evidence="18 19">
    <name type="scientific">Anoxybacteroides amylolyticum</name>
    <dbReference type="NCBI Taxonomy" id="294699"/>
    <lineage>
        <taxon>Bacteria</taxon>
        <taxon>Bacillati</taxon>
        <taxon>Bacillota</taxon>
        <taxon>Bacilli</taxon>
        <taxon>Bacillales</taxon>
        <taxon>Anoxybacillaceae</taxon>
        <taxon>Anoxybacteroides</taxon>
    </lineage>
</organism>
<name>A0A167T2Z2_9BACL</name>
<comment type="cofactor">
    <cofactor evidence="3">
        <name>Na(+)</name>
        <dbReference type="ChEBI" id="CHEBI:29101"/>
    </cofactor>
</comment>
<dbReference type="InterPro" id="IPR006047">
    <property type="entry name" value="GH13_cat_dom"/>
</dbReference>
<dbReference type="SUPFAM" id="SSF51011">
    <property type="entry name" value="Glycosyl hydrolase domain"/>
    <property type="match status" value="1"/>
</dbReference>
<gene>
    <name evidence="18" type="primary">amyS</name>
    <name evidence="18" type="ORF">GFC30_468</name>
</gene>
<keyword evidence="11 18" id="KW-0378">Hydrolase</keyword>
<evidence type="ECO:0000256" key="8">
    <source>
        <dbReference type="ARBA" id="ARBA00022525"/>
    </source>
</evidence>
<dbReference type="Proteomes" id="UP000076865">
    <property type="component" value="Chromosome"/>
</dbReference>
<evidence type="ECO:0000256" key="4">
    <source>
        <dbReference type="ARBA" id="ARBA00004613"/>
    </source>
</evidence>
<dbReference type="NCBIfam" id="NF006968">
    <property type="entry name" value="PRK09441.1-1"/>
    <property type="match status" value="1"/>
</dbReference>
<keyword evidence="8" id="KW-0964">Secreted</keyword>
<keyword evidence="10" id="KW-0732">Signal</keyword>
<feature type="domain" description="CBM20" evidence="17">
    <location>
        <begin position="516"/>
        <end position="618"/>
    </location>
</feature>
<proteinExistence type="inferred from homology"/>
<dbReference type="EC" id="2.4.1.19" evidence="6"/>
<dbReference type="GO" id="GO:0043895">
    <property type="term" value="F:cyclomaltodextrin glucanotransferase activity"/>
    <property type="evidence" value="ECO:0007669"/>
    <property type="project" value="UniProtKB-EC"/>
</dbReference>
<dbReference type="SUPFAM" id="SSF49452">
    <property type="entry name" value="Starch-binding domain-like"/>
    <property type="match status" value="1"/>
</dbReference>
<dbReference type="GO" id="GO:0005576">
    <property type="term" value="C:extracellular region"/>
    <property type="evidence" value="ECO:0007669"/>
    <property type="project" value="UniProtKB-SubCell"/>
</dbReference>
<evidence type="ECO:0000256" key="15">
    <source>
        <dbReference type="ARBA" id="ARBA00023295"/>
    </source>
</evidence>
<dbReference type="SMR" id="A0A167T2Z2"/>
<dbReference type="InterPro" id="IPR017853">
    <property type="entry name" value="GH"/>
</dbReference>
<dbReference type="KEGG" id="aamy:GFC30_468"/>
<accession>A0A167T2Z2</accession>
<evidence type="ECO:0000256" key="3">
    <source>
        <dbReference type="ARBA" id="ARBA00001959"/>
    </source>
</evidence>
<evidence type="ECO:0000259" key="17">
    <source>
        <dbReference type="PROSITE" id="PS51166"/>
    </source>
</evidence>
<dbReference type="InterPro" id="IPR013783">
    <property type="entry name" value="Ig-like_fold"/>
</dbReference>
<dbReference type="Gene3D" id="2.60.40.1180">
    <property type="entry name" value="Golgi alpha-mannosidase II"/>
    <property type="match status" value="1"/>
</dbReference>
<keyword evidence="9" id="KW-0479">Metal-binding</keyword>
<dbReference type="OrthoDB" id="9805159at2"/>
<evidence type="ECO:0000256" key="6">
    <source>
        <dbReference type="ARBA" id="ARBA00012542"/>
    </source>
</evidence>
<dbReference type="PROSITE" id="PS51166">
    <property type="entry name" value="CBM20"/>
    <property type="match status" value="1"/>
</dbReference>
<evidence type="ECO:0000256" key="14">
    <source>
        <dbReference type="ARBA" id="ARBA00023277"/>
    </source>
</evidence>
<dbReference type="NCBIfam" id="NF006969">
    <property type="entry name" value="PRK09441.1-2"/>
    <property type="match status" value="1"/>
</dbReference>
<keyword evidence="13" id="KW-1015">Disulfide bond</keyword>
<dbReference type="Pfam" id="PF00686">
    <property type="entry name" value="CBM_20"/>
    <property type="match status" value="1"/>
</dbReference>
<dbReference type="AlphaFoldDB" id="A0A167T2Z2"/>
<evidence type="ECO:0000256" key="2">
    <source>
        <dbReference type="ARBA" id="ARBA00001913"/>
    </source>
</evidence>
<reference evidence="18 19" key="1">
    <citation type="journal article" date="2006" name="Syst. Appl. Microbiol.">
        <title>Anoxybacillus amylolyticus sp. nov., a thermophilic amylase producing bacterium isolated from Mount Rittmann (Antarctica).</title>
        <authorList>
            <person name="Poli A."/>
            <person name="Esposito E."/>
            <person name="Lama L."/>
            <person name="Orlando P."/>
            <person name="Nicolaus G."/>
            <person name="de Appolonia F."/>
            <person name="Gambacorta A."/>
            <person name="Nicolaus B."/>
        </authorList>
    </citation>
    <scope>NUCLEOTIDE SEQUENCE [LARGE SCALE GENOMIC DNA]</scope>
    <source>
        <strain evidence="18 19">DSM 15939</strain>
    </source>
</reference>
<keyword evidence="12" id="KW-0106">Calcium</keyword>
<dbReference type="FunFam" id="2.60.40.10:FF:000552">
    <property type="entry name" value="Related to glucoamylase"/>
    <property type="match status" value="1"/>
</dbReference>
<evidence type="ECO:0000313" key="19">
    <source>
        <dbReference type="Proteomes" id="UP000076865"/>
    </source>
</evidence>
<evidence type="ECO:0000256" key="5">
    <source>
        <dbReference type="ARBA" id="ARBA00008061"/>
    </source>
</evidence>
<dbReference type="Pfam" id="PF09154">
    <property type="entry name" value="Alpha-amy_C_pro"/>
    <property type="match status" value="1"/>
</dbReference>
<dbReference type="GO" id="GO:0046872">
    <property type="term" value="F:metal ion binding"/>
    <property type="evidence" value="ECO:0007669"/>
    <property type="project" value="UniProtKB-KW"/>
</dbReference>
<sequence>MSLFKKIFPWIVSLLLLFSFIAPFSIQTEKVRAGSVPVNGTMMQYFEWYLPDDGTLWTKVANNAQSLANLGITALWLPPAYKGTSSSDVGYGVYDLYDLGEFNQKGTVRTKYGTKTQYIQAIQAAHTAGMQVYADVVFNHKAGADGTELVDAVEVNPSDRNQEISGTYQIQAWTKFDFLGRGNTYSSFKWRWYHFDGTDWDESRKLNRIYKFRGTGKAWDWEVDTENGNYDYLMYADLDMDHPEVVSELKNWGKWYVTTTNIDGFRLDAVKHIKYSFFPDWLSYVRTQTQKPLFAVGEFWSYDTNKLHNYITKTNGSMSLFDAPLHNNFYIASKSGGYFDMRTLLNNTLMKDQPTLAVTLVDNHDTEPGQSLQSWVEPWFKPLAYAFILTRQEGYPCVFYGDYYGIPKYNIPALKSKLDPLLIARRDYAYGTQHDYIDNADIIGWTREGVAEKANSGLAALITDGPGGSKWMYVGKQHAGKTFYDLTGNRSDTVTINADGWGEFKVNGGSVSIWVPKTSTTSQITFTVNNATTVWGQNVYVVGNISQLGNWDPVNAVQMTPSSYPTWVVTVPLPQSQNIQFKFIKKDGSGNVIWENISNRTYTVPTATSGAYTASWNVP</sequence>
<dbReference type="SMART" id="SM00642">
    <property type="entry name" value="Aamy"/>
    <property type="match status" value="1"/>
</dbReference>
<evidence type="ECO:0000313" key="18">
    <source>
        <dbReference type="EMBL" id="ANB59369.1"/>
    </source>
</evidence>
<evidence type="ECO:0000256" key="1">
    <source>
        <dbReference type="ARBA" id="ARBA00000390"/>
    </source>
</evidence>
<dbReference type="Gene3D" id="2.40.30.140">
    <property type="match status" value="1"/>
</dbReference>
<dbReference type="CDD" id="cd11318">
    <property type="entry name" value="AmyAc_bac_fung_AmyA"/>
    <property type="match status" value="1"/>
</dbReference>
<dbReference type="PANTHER" id="PTHR43447">
    <property type="entry name" value="ALPHA-AMYLASE"/>
    <property type="match status" value="1"/>
</dbReference>
<comment type="subcellular location">
    <subcellularLocation>
        <location evidence="4">Secreted</location>
    </subcellularLocation>
</comment>
<dbReference type="GO" id="GO:0005975">
    <property type="term" value="P:carbohydrate metabolic process"/>
    <property type="evidence" value="ECO:0007669"/>
    <property type="project" value="InterPro"/>
</dbReference>
<evidence type="ECO:0000256" key="9">
    <source>
        <dbReference type="ARBA" id="ARBA00022723"/>
    </source>
</evidence>
<evidence type="ECO:0000256" key="16">
    <source>
        <dbReference type="ARBA" id="ARBA00032019"/>
    </source>
</evidence>
<dbReference type="Pfam" id="PF00128">
    <property type="entry name" value="Alpha-amylase"/>
    <property type="match status" value="1"/>
</dbReference>
<dbReference type="Gene3D" id="2.60.40.10">
    <property type="entry name" value="Immunoglobulins"/>
    <property type="match status" value="1"/>
</dbReference>
<dbReference type="InterPro" id="IPR015237">
    <property type="entry name" value="Alpha-amylase_C_pro"/>
</dbReference>
<protein>
    <recommendedName>
        <fullName evidence="7">Cyclomaltodextrin glucanotransferase</fullName>
        <ecNumber evidence="6">2.4.1.19</ecNumber>
    </recommendedName>
    <alternativeName>
        <fullName evidence="16">Cyclodextrin-glycosyltransferase</fullName>
    </alternativeName>
</protein>
<dbReference type="SUPFAM" id="SSF51445">
    <property type="entry name" value="(Trans)glycosidases"/>
    <property type="match status" value="1"/>
</dbReference>
<evidence type="ECO:0000256" key="7">
    <source>
        <dbReference type="ARBA" id="ARBA00019944"/>
    </source>
</evidence>